<comment type="caution">
    <text evidence="5">The sequence shown here is derived from an EMBL/GenBank/DDBJ whole genome shotgun (WGS) entry which is preliminary data.</text>
</comment>
<dbReference type="PANTHER" id="PTHR44942">
    <property type="entry name" value="METHYLTRANSF_11 DOMAIN-CONTAINING PROTEIN"/>
    <property type="match status" value="1"/>
</dbReference>
<dbReference type="PANTHER" id="PTHR44942:SF4">
    <property type="entry name" value="METHYLTRANSFERASE TYPE 11 DOMAIN-CONTAINING PROTEIN"/>
    <property type="match status" value="1"/>
</dbReference>
<dbReference type="InterPro" id="IPR051052">
    <property type="entry name" value="Diverse_substrate_MTase"/>
</dbReference>
<organism evidence="5 6">
    <name type="scientific">Streptococcus oricebi</name>
    <dbReference type="NCBI Taxonomy" id="1547447"/>
    <lineage>
        <taxon>Bacteria</taxon>
        <taxon>Bacillati</taxon>
        <taxon>Bacillota</taxon>
        <taxon>Bacilli</taxon>
        <taxon>Lactobacillales</taxon>
        <taxon>Streptococcaceae</taxon>
        <taxon>Streptococcus</taxon>
    </lineage>
</organism>
<accession>A0ABS5B5C4</accession>
<evidence type="ECO:0000256" key="1">
    <source>
        <dbReference type="ARBA" id="ARBA00008361"/>
    </source>
</evidence>
<dbReference type="InterPro" id="IPR013216">
    <property type="entry name" value="Methyltransf_11"/>
</dbReference>
<gene>
    <name evidence="5" type="ORF">C4K46_08745</name>
</gene>
<dbReference type="GO" id="GO:0008168">
    <property type="term" value="F:methyltransferase activity"/>
    <property type="evidence" value="ECO:0007669"/>
    <property type="project" value="UniProtKB-KW"/>
</dbReference>
<keyword evidence="6" id="KW-1185">Reference proteome</keyword>
<comment type="similarity">
    <text evidence="1">Belongs to the methyltransferase superfamily.</text>
</comment>
<dbReference type="GO" id="GO:0032259">
    <property type="term" value="P:methylation"/>
    <property type="evidence" value="ECO:0007669"/>
    <property type="project" value="UniProtKB-KW"/>
</dbReference>
<name>A0ABS5B5C4_9STRE</name>
<evidence type="ECO:0000313" key="5">
    <source>
        <dbReference type="EMBL" id="MBP2624025.1"/>
    </source>
</evidence>
<evidence type="ECO:0000259" key="4">
    <source>
        <dbReference type="Pfam" id="PF08241"/>
    </source>
</evidence>
<proteinExistence type="inferred from homology"/>
<dbReference type="EMBL" id="PRDG01000005">
    <property type="protein sequence ID" value="MBP2624025.1"/>
    <property type="molecule type" value="Genomic_DNA"/>
</dbReference>
<keyword evidence="3" id="KW-0808">Transferase</keyword>
<protein>
    <submittedName>
        <fullName evidence="5">Class I SAM-dependent methyltransferase</fullName>
    </submittedName>
</protein>
<evidence type="ECO:0000256" key="3">
    <source>
        <dbReference type="ARBA" id="ARBA00022679"/>
    </source>
</evidence>
<dbReference type="Gene3D" id="3.40.50.150">
    <property type="entry name" value="Vaccinia Virus protein VP39"/>
    <property type="match status" value="1"/>
</dbReference>
<dbReference type="Proteomes" id="UP001519296">
    <property type="component" value="Unassembled WGS sequence"/>
</dbReference>
<sequence>MANDWQQFGKPSGLMGRMLARGMNRGHAPFTRWCLSYLDGPVSAALDIGCGGGGAIRHLLKTYPQAQVDGLDYSEDCVAVARKTNYKERKRCDIKQGTAEANPYPDASLDLVTAFETVYFWSDLPRAFGEIHRVLQEQGRFLLGCELLPSPTSLKYQEKIPGMKIYDPQELVTYLEKAGFTKVDLFQGKKESFCLLATK</sequence>
<evidence type="ECO:0000313" key="6">
    <source>
        <dbReference type="Proteomes" id="UP001519296"/>
    </source>
</evidence>
<dbReference type="InterPro" id="IPR029063">
    <property type="entry name" value="SAM-dependent_MTases_sf"/>
</dbReference>
<reference evidence="5 6" key="1">
    <citation type="submission" date="2018-02" db="EMBL/GenBank/DDBJ databases">
        <title>Draft genome sequence of Streptococcus oricebi CCUG 70868T type strain.</title>
        <authorList>
            <person name="Mendez V."/>
            <person name="Salva-Serra F."/>
            <person name="Jaen-Luchoro D."/>
            <person name="Gonzales-Siles L."/>
            <person name="Karlsson R."/>
            <person name="Engstrom-Jakobsson H."/>
            <person name="Busquets A."/>
            <person name="Gomila M."/>
            <person name="Pineiro-Iglesias B."/>
            <person name="Bennasar-Figueras A."/>
            <person name="Seeger M."/>
            <person name="Moore E."/>
        </authorList>
    </citation>
    <scope>NUCLEOTIDE SEQUENCE [LARGE SCALE GENOMIC DNA]</scope>
    <source>
        <strain evidence="5 6">CCUG 70868</strain>
    </source>
</reference>
<dbReference type="SUPFAM" id="SSF53335">
    <property type="entry name" value="S-adenosyl-L-methionine-dependent methyltransferases"/>
    <property type="match status" value="1"/>
</dbReference>
<feature type="domain" description="Methyltransferase type 11" evidence="4">
    <location>
        <begin position="46"/>
        <end position="142"/>
    </location>
</feature>
<evidence type="ECO:0000256" key="2">
    <source>
        <dbReference type="ARBA" id="ARBA00022603"/>
    </source>
</evidence>
<dbReference type="Pfam" id="PF08241">
    <property type="entry name" value="Methyltransf_11"/>
    <property type="match status" value="1"/>
</dbReference>
<dbReference type="RefSeq" id="WP_209628607.1">
    <property type="nucleotide sequence ID" value="NZ_PRDG01000005.1"/>
</dbReference>
<dbReference type="CDD" id="cd02440">
    <property type="entry name" value="AdoMet_MTases"/>
    <property type="match status" value="1"/>
</dbReference>
<keyword evidence="2 5" id="KW-0489">Methyltransferase</keyword>